<keyword evidence="6 10" id="KW-0472">Membrane</keyword>
<keyword evidence="8 10" id="KW-0325">Glycoprotein</keyword>
<dbReference type="OMA" id="FNSHLWP"/>
<feature type="transmembrane region" description="Helical" evidence="10">
    <location>
        <begin position="105"/>
        <end position="126"/>
    </location>
</feature>
<keyword evidence="4 10" id="KW-1133">Transmembrane helix</keyword>
<keyword evidence="3 10" id="KW-0812">Transmembrane</keyword>
<dbReference type="PROSITE" id="PS50262">
    <property type="entry name" value="G_PROTEIN_RECEP_F1_2"/>
    <property type="match status" value="1"/>
</dbReference>
<feature type="transmembrane region" description="Helical" evidence="10">
    <location>
        <begin position="322"/>
        <end position="344"/>
    </location>
</feature>
<evidence type="ECO:0000256" key="1">
    <source>
        <dbReference type="ARBA" id="ARBA00004651"/>
    </source>
</evidence>
<feature type="transmembrane region" description="Helical" evidence="10">
    <location>
        <begin position="190"/>
        <end position="213"/>
    </location>
</feature>
<dbReference type="AlphaFoldDB" id="R7UEL5"/>
<evidence type="ECO:0000256" key="3">
    <source>
        <dbReference type="ARBA" id="ARBA00022692"/>
    </source>
</evidence>
<feature type="transmembrane region" description="Helical" evidence="10">
    <location>
        <begin position="67"/>
        <end position="85"/>
    </location>
</feature>
<evidence type="ECO:0000256" key="8">
    <source>
        <dbReference type="ARBA" id="ARBA00023180"/>
    </source>
</evidence>
<feature type="domain" description="G-protein coupled receptors family 1 profile" evidence="11">
    <location>
        <begin position="46"/>
        <end position="341"/>
    </location>
</feature>
<dbReference type="GO" id="GO:0032870">
    <property type="term" value="P:cellular response to hormone stimulus"/>
    <property type="evidence" value="ECO:0007669"/>
    <property type="project" value="TreeGrafter"/>
</dbReference>
<evidence type="ECO:0000256" key="9">
    <source>
        <dbReference type="ARBA" id="ARBA00023224"/>
    </source>
</evidence>
<evidence type="ECO:0000256" key="4">
    <source>
        <dbReference type="ARBA" id="ARBA00022989"/>
    </source>
</evidence>
<comment type="similarity">
    <text evidence="10">Belongs to the G-protein coupled receptor 1 family. Vasopressin/oxytocin receptor subfamily.</text>
</comment>
<feature type="transmembrane region" description="Helical" evidence="10">
    <location>
        <begin position="146"/>
        <end position="170"/>
    </location>
</feature>
<evidence type="ECO:0000256" key="6">
    <source>
        <dbReference type="ARBA" id="ARBA00023136"/>
    </source>
</evidence>
<sequence length="346" mass="39006">LISSMEQNTSNSTMNSSVTPSVARDEQLARVEVAVQATIFAMAVVGNLFVLIAILNRRRIKCHRMQVLIAHLSLADLFVAFFNVLPQLIWDITFQFYGTDILCKFVKFGQVVGMYSSSYVLVTTALDRYLAICHPLTSHTITDRRVHYTVLGAWLLSVLFSLPQFFIFALKPDQNGAINCWATFEPQWTLQLYVTWTSVAIFVIPSILLVFIYGRICHCVWRTSKNHDAHTTNVALTEMVKTGINYQKVHFRTILSTSTPSTNGVRTATPRCHTTTGMSSSKIKTAKLTATVILCYMFCWSPFFVSQMWAAWDDDAPFEGKAMVIIMLLASLNSCTNPWIYLAYGD</sequence>
<dbReference type="HOGENOM" id="CLU_009579_15_3_1"/>
<keyword evidence="9 10" id="KW-0807">Transducer</keyword>
<dbReference type="GO" id="GO:0042277">
    <property type="term" value="F:peptide binding"/>
    <property type="evidence" value="ECO:0007669"/>
    <property type="project" value="TreeGrafter"/>
</dbReference>
<comment type="subcellular location">
    <subcellularLocation>
        <location evidence="1 10">Cell membrane</location>
        <topology evidence="1 10">Multi-pass membrane protein</topology>
    </subcellularLocation>
</comment>
<evidence type="ECO:0000256" key="5">
    <source>
        <dbReference type="ARBA" id="ARBA00023040"/>
    </source>
</evidence>
<dbReference type="PANTHER" id="PTHR24241">
    <property type="entry name" value="NEUROPEPTIDE RECEPTOR-RELATED G-PROTEIN COUPLED RECEPTOR"/>
    <property type="match status" value="1"/>
</dbReference>
<dbReference type="CDD" id="cd15196">
    <property type="entry name" value="7tmA_Vasopressin_Oxytocin"/>
    <property type="match status" value="1"/>
</dbReference>
<feature type="non-terminal residue" evidence="12">
    <location>
        <position position="346"/>
    </location>
</feature>
<protein>
    <recommendedName>
        <fullName evidence="11">G-protein coupled receptors family 1 profile domain-containing protein</fullName>
    </recommendedName>
</protein>
<dbReference type="PROSITE" id="PS00237">
    <property type="entry name" value="G_PROTEIN_RECEP_F1_1"/>
    <property type="match status" value="1"/>
</dbReference>
<evidence type="ECO:0000313" key="12">
    <source>
        <dbReference type="EMBL" id="ELU02228.1"/>
    </source>
</evidence>
<evidence type="ECO:0000256" key="10">
    <source>
        <dbReference type="RuleBase" id="RU046427"/>
    </source>
</evidence>
<dbReference type="OrthoDB" id="6435638at2759"/>
<evidence type="ECO:0000256" key="7">
    <source>
        <dbReference type="ARBA" id="ARBA00023170"/>
    </source>
</evidence>
<dbReference type="InterPro" id="IPR000276">
    <property type="entry name" value="GPCR_Rhodpsn"/>
</dbReference>
<feature type="transmembrane region" description="Helical" evidence="10">
    <location>
        <begin position="288"/>
        <end position="310"/>
    </location>
</feature>
<dbReference type="Pfam" id="PF00001">
    <property type="entry name" value="7tm_1"/>
    <property type="match status" value="1"/>
</dbReference>
<dbReference type="InterPro" id="IPR001817">
    <property type="entry name" value="Vasoprsn_rcpt"/>
</dbReference>
<dbReference type="PRINTS" id="PR00237">
    <property type="entry name" value="GPCRRHODOPSN"/>
</dbReference>
<dbReference type="GO" id="GO:0005000">
    <property type="term" value="F:vasopressin receptor activity"/>
    <property type="evidence" value="ECO:0007669"/>
    <property type="project" value="InterPro"/>
</dbReference>
<dbReference type="STRING" id="283909.R7UEL5"/>
<dbReference type="Gene3D" id="1.20.1070.10">
    <property type="entry name" value="Rhodopsin 7-helix transmembrane proteins"/>
    <property type="match status" value="1"/>
</dbReference>
<dbReference type="SUPFAM" id="SSF81321">
    <property type="entry name" value="Family A G protein-coupled receptor-like"/>
    <property type="match status" value="1"/>
</dbReference>
<gene>
    <name evidence="12" type="ORF">CAPTEDRAFT_62357</name>
</gene>
<feature type="transmembrane region" description="Helical" evidence="10">
    <location>
        <begin position="33"/>
        <end position="55"/>
    </location>
</feature>
<dbReference type="PRINTS" id="PR00896">
    <property type="entry name" value="VASOPRESSINR"/>
</dbReference>
<evidence type="ECO:0000256" key="2">
    <source>
        <dbReference type="ARBA" id="ARBA00022475"/>
    </source>
</evidence>
<dbReference type="GO" id="GO:0005886">
    <property type="term" value="C:plasma membrane"/>
    <property type="evidence" value="ECO:0007669"/>
    <property type="project" value="UniProtKB-SubCell"/>
</dbReference>
<organism evidence="12">
    <name type="scientific">Capitella teleta</name>
    <name type="common">Polychaete worm</name>
    <dbReference type="NCBI Taxonomy" id="283909"/>
    <lineage>
        <taxon>Eukaryota</taxon>
        <taxon>Metazoa</taxon>
        <taxon>Spiralia</taxon>
        <taxon>Lophotrochozoa</taxon>
        <taxon>Annelida</taxon>
        <taxon>Polychaeta</taxon>
        <taxon>Sedentaria</taxon>
        <taxon>Scolecida</taxon>
        <taxon>Capitellidae</taxon>
        <taxon>Capitella</taxon>
    </lineage>
</organism>
<evidence type="ECO:0000259" key="11">
    <source>
        <dbReference type="PROSITE" id="PS50262"/>
    </source>
</evidence>
<name>R7UEL5_CAPTE</name>
<keyword evidence="2" id="KW-1003">Cell membrane</keyword>
<dbReference type="InterPro" id="IPR017452">
    <property type="entry name" value="GPCR_Rhodpsn_7TM"/>
</dbReference>
<reference evidence="12" key="1">
    <citation type="journal article" date="2013" name="Nature">
        <title>Insights into bilaterian evolution from three spiralian genomes.</title>
        <authorList>
            <person name="Simakov O."/>
            <person name="Marletaz F."/>
            <person name="Cho S.J."/>
            <person name="Edsinger-Gonzales E."/>
            <person name="Havlak P."/>
            <person name="Hellsten U."/>
            <person name="Kuo D.H."/>
            <person name="Larsson T."/>
            <person name="Lv J."/>
            <person name="Arendt D."/>
            <person name="Savage R."/>
            <person name="Osoegawa K."/>
            <person name="de Jong P."/>
            <person name="Grimwood J."/>
            <person name="Chapman J.A."/>
            <person name="Shapiro H."/>
            <person name="Aerts A."/>
            <person name="Otillar R.P."/>
            <person name="Terry A.Y."/>
            <person name="Boore J.L."/>
            <person name="Grigoriev I.V."/>
            <person name="Lindberg D.R."/>
            <person name="Seaver E.C."/>
            <person name="Weisblat D.A."/>
            <person name="Putnam N.H."/>
            <person name="Rokhsar D.S."/>
        </authorList>
    </citation>
    <scope>NUCLEOTIDE SEQUENCE</scope>
    <source>
        <strain evidence="12">I ESC-2004</strain>
    </source>
</reference>
<keyword evidence="7 10" id="KW-0675">Receptor</keyword>
<proteinExistence type="inferred from homology"/>
<feature type="non-terminal residue" evidence="12">
    <location>
        <position position="1"/>
    </location>
</feature>
<accession>R7UEL5</accession>
<keyword evidence="5 10" id="KW-0297">G-protein coupled receptor</keyword>
<dbReference type="PANTHER" id="PTHR24241:SF161">
    <property type="entry name" value="G-PROTEIN COUPLED RECEPTORS FAMILY 1 PROFILE DOMAIN-CONTAINING PROTEIN"/>
    <property type="match status" value="1"/>
</dbReference>
<dbReference type="EMBL" id="KB304239">
    <property type="protein sequence ID" value="ELU02228.1"/>
    <property type="molecule type" value="Genomic_DNA"/>
</dbReference>